<dbReference type="EMBL" id="CP045121">
    <property type="protein sequence ID" value="QIN77279.1"/>
    <property type="molecule type" value="Genomic_DNA"/>
</dbReference>
<dbReference type="InterPro" id="IPR059177">
    <property type="entry name" value="GH29D-like_dom"/>
</dbReference>
<protein>
    <recommendedName>
        <fullName evidence="2">GH29D-like beta-sandwich domain-containing protein</fullName>
    </recommendedName>
</protein>
<dbReference type="KEGG" id="rmar:GBA65_00730"/>
<gene>
    <name evidence="3" type="ORF">GBA65_00730</name>
</gene>
<sequence>MSESLRPRPGGSPARRDARVMTLAPSRWGTLALLPAALVAVLLFSVVCALPARAEPSRSGPVDPGTGFPAWLGDSEGLRLEPCFVGANCSAIVPDPSRPPSAPGNIGDRVVYWSASAEMTTRGGGRALLQLTKQGGFLPAAGPKDDARQVVSRIRIQVDNLVPGAAYKVTHPYGVETFLDVDGGRRSIDFTEDVGCIQAPCSEFAAGLNGRVDPWLAWDTLGAPAGGPPAGYVGDPAIPHEVTGSPFSDADGARQNYFEIEGPDVGGPGVDVVRTDLFRVEGKLAGLAAFADPKGGLHGGVRSVTLAASDPDAEIFYTTDGTEPTARSTPYEGPFDVASSTTLKFVALGEAGPAGDRPRSPVVTETYHVD</sequence>
<name>A0A6G8PS21_9ACTN</name>
<organism evidence="3 4">
    <name type="scientific">Rubrobacter marinus</name>
    <dbReference type="NCBI Taxonomy" id="2653852"/>
    <lineage>
        <taxon>Bacteria</taxon>
        <taxon>Bacillati</taxon>
        <taxon>Actinomycetota</taxon>
        <taxon>Rubrobacteria</taxon>
        <taxon>Rubrobacterales</taxon>
        <taxon>Rubrobacteraceae</taxon>
        <taxon>Rubrobacter</taxon>
    </lineage>
</organism>
<dbReference type="Proteomes" id="UP000502706">
    <property type="component" value="Chromosome"/>
</dbReference>
<evidence type="ECO:0000313" key="3">
    <source>
        <dbReference type="EMBL" id="QIN77279.1"/>
    </source>
</evidence>
<dbReference type="Pfam" id="PF13290">
    <property type="entry name" value="CHB_HEX_C_1"/>
    <property type="match status" value="1"/>
</dbReference>
<evidence type="ECO:0000313" key="4">
    <source>
        <dbReference type="Proteomes" id="UP000502706"/>
    </source>
</evidence>
<feature type="region of interest" description="Disordered" evidence="1">
    <location>
        <begin position="350"/>
        <end position="370"/>
    </location>
</feature>
<dbReference type="AlphaFoldDB" id="A0A6G8PS21"/>
<evidence type="ECO:0000256" key="1">
    <source>
        <dbReference type="SAM" id="MobiDB-lite"/>
    </source>
</evidence>
<proteinExistence type="predicted"/>
<reference evidence="3 4" key="1">
    <citation type="submission" date="2019-10" db="EMBL/GenBank/DDBJ databases">
        <title>Rubrobacter sp nov SCSIO 52915 isolated from a deep-sea sediment in the South China Sea.</title>
        <authorList>
            <person name="Chen R.W."/>
        </authorList>
    </citation>
    <scope>NUCLEOTIDE SEQUENCE [LARGE SCALE GENOMIC DNA]</scope>
    <source>
        <strain evidence="3 4">SCSIO 52915</strain>
    </source>
</reference>
<accession>A0A6G8PS21</accession>
<keyword evidence="4" id="KW-1185">Reference proteome</keyword>
<evidence type="ECO:0000259" key="2">
    <source>
        <dbReference type="Pfam" id="PF13290"/>
    </source>
</evidence>
<feature type="domain" description="GH29D-like beta-sandwich" evidence="2">
    <location>
        <begin position="295"/>
        <end position="353"/>
    </location>
</feature>